<dbReference type="EMBL" id="MJMJ01000012">
    <property type="protein sequence ID" value="OLQ90565.1"/>
    <property type="molecule type" value="Genomic_DNA"/>
</dbReference>
<evidence type="ECO:0000313" key="3">
    <source>
        <dbReference type="Proteomes" id="UP000186313"/>
    </source>
</evidence>
<comment type="caution">
    <text evidence="2">The sequence shown here is derived from an EMBL/GenBank/DDBJ whole genome shotgun (WGS) entry which is preliminary data.</text>
</comment>
<organism evidence="2 3">
    <name type="scientific">Vibrio panuliri</name>
    <dbReference type="NCBI Taxonomy" id="1381081"/>
    <lineage>
        <taxon>Bacteria</taxon>
        <taxon>Pseudomonadati</taxon>
        <taxon>Pseudomonadota</taxon>
        <taxon>Gammaproteobacteria</taxon>
        <taxon>Vibrionales</taxon>
        <taxon>Vibrionaceae</taxon>
        <taxon>Vibrio</taxon>
    </lineage>
</organism>
<accession>A0A1Q9HJR6</accession>
<evidence type="ECO:0000313" key="2">
    <source>
        <dbReference type="EMBL" id="OLQ90565.1"/>
    </source>
</evidence>
<name>A0A1Q9HJR6_9VIBR</name>
<dbReference type="RefSeq" id="WP_075708304.1">
    <property type="nucleotide sequence ID" value="NZ_MJMJ01000012.1"/>
</dbReference>
<reference evidence="2 3" key="1">
    <citation type="submission" date="2016-09" db="EMBL/GenBank/DDBJ databases">
        <title>Genomic Taxonomy of the Vibrionaceae.</title>
        <authorList>
            <person name="Gonzalez-Castillo A."/>
            <person name="Gomez-Gil B."/>
            <person name="Enciso-Ibarra K."/>
        </authorList>
    </citation>
    <scope>NUCLEOTIDE SEQUENCE [LARGE SCALE GENOMIC DNA]</scope>
    <source>
        <strain evidence="2 3">CAIM 703</strain>
    </source>
</reference>
<proteinExistence type="predicted"/>
<feature type="signal peptide" evidence="1">
    <location>
        <begin position="1"/>
        <end position="18"/>
    </location>
</feature>
<sequence length="253" mass="28001">MQKIIISALLACSFGASADYKNFAWSISDKAGNRVYDTSNVIKAAIEQDNFISLAYHSQFESASADLFRQVNTLGKFELDAFSSPSLIKGIQQLVNEFACATYRFHAGDGESRRCNGLSIDNKTKEGKPFQGGQFVENRLQVAINSIRSNMPNRSYDIYLPSTQEVSLDYTWGAVHELGSFFVHQRDRKDTVLTVYIEGYKLDANGERGAKVTSRPEIIFVVIPRASNIGKQGSENAAASFARANADIIVPLY</sequence>
<dbReference type="OrthoDB" id="5867039at2"/>
<keyword evidence="1" id="KW-0732">Signal</keyword>
<feature type="chain" id="PRO_5012073568" evidence="1">
    <location>
        <begin position="19"/>
        <end position="253"/>
    </location>
</feature>
<dbReference type="Proteomes" id="UP000186313">
    <property type="component" value="Unassembled WGS sequence"/>
</dbReference>
<dbReference type="AlphaFoldDB" id="A0A1Q9HJR6"/>
<protein>
    <submittedName>
        <fullName evidence="2">Uncharacterized protein</fullName>
    </submittedName>
</protein>
<evidence type="ECO:0000256" key="1">
    <source>
        <dbReference type="SAM" id="SignalP"/>
    </source>
</evidence>
<dbReference type="STRING" id="1381081.BIY22_06110"/>
<gene>
    <name evidence="2" type="ORF">BIY22_06110</name>
</gene>